<evidence type="ECO:0000313" key="2">
    <source>
        <dbReference type="Proteomes" id="UP000024635"/>
    </source>
</evidence>
<accession>A0A016W573</accession>
<evidence type="ECO:0000313" key="1">
    <source>
        <dbReference type="EMBL" id="EYC34138.1"/>
    </source>
</evidence>
<organism evidence="1 2">
    <name type="scientific">Ancylostoma ceylanicum</name>
    <dbReference type="NCBI Taxonomy" id="53326"/>
    <lineage>
        <taxon>Eukaryota</taxon>
        <taxon>Metazoa</taxon>
        <taxon>Ecdysozoa</taxon>
        <taxon>Nematoda</taxon>
        <taxon>Chromadorea</taxon>
        <taxon>Rhabditida</taxon>
        <taxon>Rhabditina</taxon>
        <taxon>Rhabditomorpha</taxon>
        <taxon>Strongyloidea</taxon>
        <taxon>Ancylostomatidae</taxon>
        <taxon>Ancylostomatinae</taxon>
        <taxon>Ancylostoma</taxon>
    </lineage>
</organism>
<protein>
    <submittedName>
        <fullName evidence="1">Uncharacterized protein</fullName>
    </submittedName>
</protein>
<gene>
    <name evidence="1" type="primary">Acey_s0001.g266</name>
    <name evidence="1" type="ORF">Y032_0001g266</name>
</gene>
<sequence>MYRLSETTSPLKRSRIQGRRRLPAIHVIISSLRITFDRYLYDINQCFGCDVGRLGGLVVSDTLYSRFGILVVECSPATWTAWARFLADTPKVFGG</sequence>
<name>A0A016W573_9BILA</name>
<proteinExistence type="predicted"/>
<reference evidence="2" key="1">
    <citation type="journal article" date="2015" name="Nat. Genet.">
        <title>The genome and transcriptome of the zoonotic hookworm Ancylostoma ceylanicum identify infection-specific gene families.</title>
        <authorList>
            <person name="Schwarz E.M."/>
            <person name="Hu Y."/>
            <person name="Antoshechkin I."/>
            <person name="Miller M.M."/>
            <person name="Sternberg P.W."/>
            <person name="Aroian R.V."/>
        </authorList>
    </citation>
    <scope>NUCLEOTIDE SEQUENCE</scope>
    <source>
        <strain evidence="2">HY135</strain>
    </source>
</reference>
<dbReference type="AlphaFoldDB" id="A0A016W573"/>
<comment type="caution">
    <text evidence="1">The sequence shown here is derived from an EMBL/GenBank/DDBJ whole genome shotgun (WGS) entry which is preliminary data.</text>
</comment>
<dbReference type="EMBL" id="JARK01001337">
    <property type="protein sequence ID" value="EYC34138.1"/>
    <property type="molecule type" value="Genomic_DNA"/>
</dbReference>
<dbReference type="Proteomes" id="UP000024635">
    <property type="component" value="Unassembled WGS sequence"/>
</dbReference>
<keyword evidence="2" id="KW-1185">Reference proteome</keyword>